<reference evidence="1" key="2">
    <citation type="journal article" date="2022" name="New Phytol.">
        <title>Evolutionary transition to the ectomycorrhizal habit in the genomes of a hyperdiverse lineage of mushroom-forming fungi.</title>
        <authorList>
            <person name="Looney B."/>
            <person name="Miyauchi S."/>
            <person name="Morin E."/>
            <person name="Drula E."/>
            <person name="Courty P.E."/>
            <person name="Kohler A."/>
            <person name="Kuo A."/>
            <person name="LaButti K."/>
            <person name="Pangilinan J."/>
            <person name="Lipzen A."/>
            <person name="Riley R."/>
            <person name="Andreopoulos W."/>
            <person name="He G."/>
            <person name="Johnson J."/>
            <person name="Nolan M."/>
            <person name="Tritt A."/>
            <person name="Barry K.W."/>
            <person name="Grigoriev I.V."/>
            <person name="Nagy L.G."/>
            <person name="Hibbett D."/>
            <person name="Henrissat B."/>
            <person name="Matheny P.B."/>
            <person name="Labbe J."/>
            <person name="Martin F.M."/>
        </authorList>
    </citation>
    <scope>NUCLEOTIDE SEQUENCE</scope>
    <source>
        <strain evidence="1">FP105234-sp</strain>
    </source>
</reference>
<name>A0ACB8SAH8_9AGAM</name>
<keyword evidence="2" id="KW-1185">Reference proteome</keyword>
<evidence type="ECO:0000313" key="2">
    <source>
        <dbReference type="Proteomes" id="UP000814033"/>
    </source>
</evidence>
<reference evidence="1" key="1">
    <citation type="submission" date="2021-02" db="EMBL/GenBank/DDBJ databases">
        <authorList>
            <consortium name="DOE Joint Genome Institute"/>
            <person name="Ahrendt S."/>
            <person name="Looney B.P."/>
            <person name="Miyauchi S."/>
            <person name="Morin E."/>
            <person name="Drula E."/>
            <person name="Courty P.E."/>
            <person name="Chicoki N."/>
            <person name="Fauchery L."/>
            <person name="Kohler A."/>
            <person name="Kuo A."/>
            <person name="Labutti K."/>
            <person name="Pangilinan J."/>
            <person name="Lipzen A."/>
            <person name="Riley R."/>
            <person name="Andreopoulos W."/>
            <person name="He G."/>
            <person name="Johnson J."/>
            <person name="Barry K.W."/>
            <person name="Grigoriev I.V."/>
            <person name="Nagy L."/>
            <person name="Hibbett D."/>
            <person name="Henrissat B."/>
            <person name="Matheny P.B."/>
            <person name="Labbe J."/>
            <person name="Martin F."/>
        </authorList>
    </citation>
    <scope>NUCLEOTIDE SEQUENCE</scope>
    <source>
        <strain evidence="1">FP105234-sp</strain>
    </source>
</reference>
<sequence length="138" mass="15135">MEGQHTPHTDYCAFVVDALTAMTRLSGTVDQHTLRQCLGLASSYLLTDVTMDPAAGASTWFTGVNRIVDVMVALHARRELELETFNAASKACSECWMVAGNWPDLEECRRGVRAVAAKLKTLLDENGNTFQGGRVYIP</sequence>
<accession>A0ACB8SAH8</accession>
<proteinExistence type="predicted"/>
<dbReference type="Proteomes" id="UP000814033">
    <property type="component" value="Unassembled WGS sequence"/>
</dbReference>
<dbReference type="EMBL" id="MU275839">
    <property type="protein sequence ID" value="KAI0053524.1"/>
    <property type="molecule type" value="Genomic_DNA"/>
</dbReference>
<gene>
    <name evidence="1" type="ORF">FA95DRAFT_1600675</name>
</gene>
<organism evidence="1 2">
    <name type="scientific">Auriscalpium vulgare</name>
    <dbReference type="NCBI Taxonomy" id="40419"/>
    <lineage>
        <taxon>Eukaryota</taxon>
        <taxon>Fungi</taxon>
        <taxon>Dikarya</taxon>
        <taxon>Basidiomycota</taxon>
        <taxon>Agaricomycotina</taxon>
        <taxon>Agaricomycetes</taxon>
        <taxon>Russulales</taxon>
        <taxon>Auriscalpiaceae</taxon>
        <taxon>Auriscalpium</taxon>
    </lineage>
</organism>
<protein>
    <submittedName>
        <fullName evidence="1">Uncharacterized protein</fullName>
    </submittedName>
</protein>
<comment type="caution">
    <text evidence="1">The sequence shown here is derived from an EMBL/GenBank/DDBJ whole genome shotgun (WGS) entry which is preliminary data.</text>
</comment>
<evidence type="ECO:0000313" key="1">
    <source>
        <dbReference type="EMBL" id="KAI0053524.1"/>
    </source>
</evidence>